<dbReference type="EC" id="3.1.6.1" evidence="8"/>
<dbReference type="PANTHER" id="PTHR42693:SF42">
    <property type="entry name" value="ARYLSULFATASE G"/>
    <property type="match status" value="1"/>
</dbReference>
<dbReference type="GO" id="GO:0004065">
    <property type="term" value="F:arylsulfatase activity"/>
    <property type="evidence" value="ECO:0007669"/>
    <property type="project" value="UniProtKB-EC"/>
</dbReference>
<gene>
    <name evidence="8" type="ORF">ASZ90_005118</name>
</gene>
<organism evidence="8">
    <name type="scientific">hydrocarbon metagenome</name>
    <dbReference type="NCBI Taxonomy" id="938273"/>
    <lineage>
        <taxon>unclassified sequences</taxon>
        <taxon>metagenomes</taxon>
        <taxon>ecological metagenomes</taxon>
    </lineage>
</organism>
<comment type="cofactor">
    <cofactor evidence="1">
        <name>Ca(2+)</name>
        <dbReference type="ChEBI" id="CHEBI:29108"/>
    </cofactor>
</comment>
<name>A0A0W8FW62_9ZZZZ</name>
<comment type="caution">
    <text evidence="8">The sequence shown here is derived from an EMBL/GenBank/DDBJ whole genome shotgun (WGS) entry which is preliminary data.</text>
</comment>
<dbReference type="GO" id="GO:0046872">
    <property type="term" value="F:metal ion binding"/>
    <property type="evidence" value="ECO:0007669"/>
    <property type="project" value="UniProtKB-KW"/>
</dbReference>
<accession>A0A0W8FW62</accession>
<evidence type="ECO:0000256" key="4">
    <source>
        <dbReference type="ARBA" id="ARBA00022729"/>
    </source>
</evidence>
<sequence length="489" mass="55439">MQRRDFLSGIGKAGIGLAGVSLFGNMLQSCSPPKRDKWNVVFILADDMAWNQVNYHGFGFYETPNIDRIAKAGMQFTDAYSAGPVCSPTRASIMTGKNPARLHITDYIPGAPYPYARLLNPELPEVFKTVGLPLQERTLAELFKDHGYATGHFGKWHLSKDKDYELGRPGDPDSQGFDDVFTCDKPEFGAPPDDAHKAVAITEHSLRFIEENKNKPFFCYVSHSVVHRPLIEKPELIKKYNDKPYSKDPVNNPIMGAMIERMDTGIGRILDKLDELNLTDNTIVIFYSDNGGFEQQQKQDPLRGGKAMLFEGGIKVPLCIKWPGVINPGTVSNTVVTSDDFFPTFADLLGEKNWPDDIDGVSIIPILKIQSGIDREYICWHYPHYHHLGYKPAGAIRQGNYKLIEWFEESKMGKDKPYQLFNVENDPSEVNDLKEYMPELAEELFEKLKAWRKKVGAQEMPVNPNYDPSKADWRFFERKGYTIVDGVVR</sequence>
<dbReference type="SUPFAM" id="SSF53649">
    <property type="entry name" value="Alkaline phosphatase-like"/>
    <property type="match status" value="1"/>
</dbReference>
<dbReference type="InterPro" id="IPR024607">
    <property type="entry name" value="Sulfatase_CS"/>
</dbReference>
<dbReference type="PROSITE" id="PS51257">
    <property type="entry name" value="PROKAR_LIPOPROTEIN"/>
    <property type="match status" value="1"/>
</dbReference>
<dbReference type="InterPro" id="IPR050738">
    <property type="entry name" value="Sulfatase"/>
</dbReference>
<evidence type="ECO:0000256" key="2">
    <source>
        <dbReference type="ARBA" id="ARBA00008779"/>
    </source>
</evidence>
<dbReference type="AlphaFoldDB" id="A0A0W8FW62"/>
<keyword evidence="4" id="KW-0732">Signal</keyword>
<dbReference type="Gene3D" id="3.30.1120.10">
    <property type="match status" value="1"/>
</dbReference>
<dbReference type="InterPro" id="IPR017850">
    <property type="entry name" value="Alkaline_phosphatase_core_sf"/>
</dbReference>
<dbReference type="EMBL" id="LNQE01000775">
    <property type="protein sequence ID" value="KUG25076.1"/>
    <property type="molecule type" value="Genomic_DNA"/>
</dbReference>
<protein>
    <submittedName>
        <fullName evidence="8">Arylsulfatase</fullName>
        <ecNumber evidence="8">3.1.6.1</ecNumber>
    </submittedName>
</protein>
<evidence type="ECO:0000256" key="3">
    <source>
        <dbReference type="ARBA" id="ARBA00022723"/>
    </source>
</evidence>
<dbReference type="Pfam" id="PF00884">
    <property type="entry name" value="Sulfatase"/>
    <property type="match status" value="1"/>
</dbReference>
<dbReference type="InterPro" id="IPR000917">
    <property type="entry name" value="Sulfatase_N"/>
</dbReference>
<dbReference type="PANTHER" id="PTHR42693">
    <property type="entry name" value="ARYLSULFATASE FAMILY MEMBER"/>
    <property type="match status" value="1"/>
</dbReference>
<dbReference type="PROSITE" id="PS00523">
    <property type="entry name" value="SULFATASE_1"/>
    <property type="match status" value="1"/>
</dbReference>
<keyword evidence="5 8" id="KW-0378">Hydrolase</keyword>
<dbReference type="CDD" id="cd16144">
    <property type="entry name" value="ARS_like"/>
    <property type="match status" value="1"/>
</dbReference>
<evidence type="ECO:0000256" key="5">
    <source>
        <dbReference type="ARBA" id="ARBA00022801"/>
    </source>
</evidence>
<feature type="domain" description="Sulfatase N-terminal" evidence="7">
    <location>
        <begin position="39"/>
        <end position="350"/>
    </location>
</feature>
<evidence type="ECO:0000256" key="1">
    <source>
        <dbReference type="ARBA" id="ARBA00001913"/>
    </source>
</evidence>
<evidence type="ECO:0000313" key="8">
    <source>
        <dbReference type="EMBL" id="KUG25076.1"/>
    </source>
</evidence>
<dbReference type="Gene3D" id="3.40.720.10">
    <property type="entry name" value="Alkaline Phosphatase, subunit A"/>
    <property type="match status" value="1"/>
</dbReference>
<evidence type="ECO:0000256" key="6">
    <source>
        <dbReference type="ARBA" id="ARBA00022837"/>
    </source>
</evidence>
<comment type="similarity">
    <text evidence="2">Belongs to the sulfatase family.</text>
</comment>
<evidence type="ECO:0000259" key="7">
    <source>
        <dbReference type="Pfam" id="PF00884"/>
    </source>
</evidence>
<keyword evidence="3" id="KW-0479">Metal-binding</keyword>
<reference evidence="8" key="1">
    <citation type="journal article" date="2015" name="Proc. Natl. Acad. Sci. U.S.A.">
        <title>Networks of energetic and metabolic interactions define dynamics in microbial communities.</title>
        <authorList>
            <person name="Embree M."/>
            <person name="Liu J.K."/>
            <person name="Al-Bassam M.M."/>
            <person name="Zengler K."/>
        </authorList>
    </citation>
    <scope>NUCLEOTIDE SEQUENCE</scope>
</reference>
<keyword evidence="6" id="KW-0106">Calcium</keyword>
<proteinExistence type="inferred from homology"/>